<keyword evidence="8 25" id="KW-0548">Nucleotidyltransferase</keyword>
<keyword evidence="19 25" id="KW-0539">Nucleus</keyword>
<evidence type="ECO:0000259" key="27">
    <source>
        <dbReference type="SMART" id="SM00483"/>
    </source>
</evidence>
<evidence type="ECO:0000256" key="14">
    <source>
        <dbReference type="ARBA" id="ARBA00022932"/>
    </source>
</evidence>
<evidence type="ECO:0000256" key="11">
    <source>
        <dbReference type="ARBA" id="ARBA00022763"/>
    </source>
</evidence>
<dbReference type="GO" id="GO:0046872">
    <property type="term" value="F:metal ion binding"/>
    <property type="evidence" value="ECO:0007669"/>
    <property type="project" value="UniProtKB-UniRule"/>
</dbReference>
<comment type="function">
    <text evidence="25">DNA polymerase that functions in several pathways of DNA repair. Involved in base excision repair (BER) responsible for repair of lesions that give rise to abasic (AP) sites in DNA. Also contributes to DNA double-strand break repair by non-homologous end joining and homologous recombination. Has both template-dependent and template-independent (terminal transferase) DNA polymerase activities. Has also a 5'-deoxyribose-5-phosphate lyase (dRP lyase) activity.</text>
</comment>
<keyword evidence="15" id="KW-0915">Sodium</keyword>
<feature type="active site" description="Nucleophile; Schiff-base intermediate with DNA; for 5'-dRP lyase activity" evidence="24">
    <location>
        <position position="79"/>
    </location>
</feature>
<dbReference type="InterPro" id="IPR043519">
    <property type="entry name" value="NT_sf"/>
</dbReference>
<dbReference type="KEGG" id="hazt:108677518"/>
<keyword evidence="17 25" id="KW-0234">DNA repair</keyword>
<evidence type="ECO:0000256" key="8">
    <source>
        <dbReference type="ARBA" id="ARBA00022695"/>
    </source>
</evidence>
<keyword evidence="16" id="KW-0238">DNA-binding</keyword>
<keyword evidence="7 25" id="KW-0808">Transferase</keyword>
<dbReference type="InterPro" id="IPR028207">
    <property type="entry name" value="DNA_pol_B_palm_palm"/>
</dbReference>
<dbReference type="InterPro" id="IPR027421">
    <property type="entry name" value="DNA_pol_lamdba_lyase_dom_sf"/>
</dbReference>
<evidence type="ECO:0000256" key="15">
    <source>
        <dbReference type="ARBA" id="ARBA00023053"/>
    </source>
</evidence>
<dbReference type="InterPro" id="IPR029398">
    <property type="entry name" value="PolB_thumb"/>
</dbReference>
<accession>A0A8B7P7V2</accession>
<dbReference type="Pfam" id="PF14791">
    <property type="entry name" value="DNA_pol_B_thumb"/>
    <property type="match status" value="1"/>
</dbReference>
<proteinExistence type="inferred from homology"/>
<keyword evidence="10" id="KW-0479">Metal-binding</keyword>
<keyword evidence="18" id="KW-0456">Lyase</keyword>
<evidence type="ECO:0000256" key="4">
    <source>
        <dbReference type="ARBA" id="ARBA00022481"/>
    </source>
</evidence>
<evidence type="ECO:0000256" key="23">
    <source>
        <dbReference type="ARBA" id="ARBA00049244"/>
    </source>
</evidence>
<dbReference type="InterPro" id="IPR037160">
    <property type="entry name" value="DNA_Pol_thumb_sf"/>
</dbReference>
<name>A0A8B7P7V2_HYAAZ</name>
<dbReference type="CDD" id="cd00141">
    <property type="entry name" value="NT_POLXc"/>
    <property type="match status" value="1"/>
</dbReference>
<evidence type="ECO:0000256" key="25">
    <source>
        <dbReference type="RuleBase" id="RU366014"/>
    </source>
</evidence>
<evidence type="ECO:0000256" key="3">
    <source>
        <dbReference type="ARBA" id="ARBA00004496"/>
    </source>
</evidence>
<dbReference type="Gene3D" id="1.10.150.110">
    <property type="entry name" value="DNA polymerase beta, N-terminal domain-like"/>
    <property type="match status" value="1"/>
</dbReference>
<evidence type="ECO:0000256" key="16">
    <source>
        <dbReference type="ARBA" id="ARBA00023125"/>
    </source>
</evidence>
<feature type="domain" description="Helix-hairpin-helix DNA-binding motif class 1" evidence="26">
    <location>
        <begin position="64"/>
        <end position="83"/>
    </location>
</feature>
<keyword evidence="13" id="KW-0832">Ubl conjugation</keyword>
<evidence type="ECO:0000256" key="6">
    <source>
        <dbReference type="ARBA" id="ARBA00022634"/>
    </source>
</evidence>
<dbReference type="Gene3D" id="3.30.210.10">
    <property type="entry name" value="DNA polymerase, thumb domain"/>
    <property type="match status" value="1"/>
</dbReference>
<evidence type="ECO:0000259" key="26">
    <source>
        <dbReference type="SMART" id="SM00278"/>
    </source>
</evidence>
<dbReference type="EC" id="2.7.7.7" evidence="25"/>
<dbReference type="GO" id="GO:0006284">
    <property type="term" value="P:base-excision repair"/>
    <property type="evidence" value="ECO:0007669"/>
    <property type="project" value="TreeGrafter"/>
</dbReference>
<evidence type="ECO:0000256" key="13">
    <source>
        <dbReference type="ARBA" id="ARBA00022843"/>
    </source>
</evidence>
<evidence type="ECO:0000256" key="22">
    <source>
        <dbReference type="ARBA" id="ARBA00045548"/>
    </source>
</evidence>
<dbReference type="GO" id="GO:0005634">
    <property type="term" value="C:nucleus"/>
    <property type="evidence" value="ECO:0007669"/>
    <property type="project" value="UniProtKB-SubCell"/>
</dbReference>
<dbReference type="Proteomes" id="UP000694843">
    <property type="component" value="Unplaced"/>
</dbReference>
<dbReference type="InterPro" id="IPR010996">
    <property type="entry name" value="HHH_MUS81"/>
</dbReference>
<comment type="subcellular location">
    <subcellularLocation>
        <location evidence="3">Cytoplasm</location>
    </subcellularLocation>
    <subcellularLocation>
        <location evidence="2 25">Nucleus</location>
    </subcellularLocation>
</comment>
<evidence type="ECO:0000256" key="21">
    <source>
        <dbReference type="ARBA" id="ARBA00044678"/>
    </source>
</evidence>
<comment type="catalytic activity">
    <reaction evidence="20">
        <text>2'-deoxyribonucleotide-(2'-deoxyribose 5'-phosphate)-2'-deoxyribonucleotide-DNA = a 3'-end 2'-deoxyribonucleotide-(2,3-dehydro-2,3-deoxyribose 5'-phosphate)-DNA + a 5'-end 5'-phospho-2'-deoxyribonucleoside-DNA + H(+)</text>
        <dbReference type="Rhea" id="RHEA:66592"/>
        <dbReference type="Rhea" id="RHEA-COMP:13180"/>
        <dbReference type="Rhea" id="RHEA-COMP:16897"/>
        <dbReference type="Rhea" id="RHEA-COMP:17067"/>
        <dbReference type="ChEBI" id="CHEBI:15378"/>
        <dbReference type="ChEBI" id="CHEBI:136412"/>
        <dbReference type="ChEBI" id="CHEBI:157695"/>
        <dbReference type="ChEBI" id="CHEBI:167181"/>
        <dbReference type="EC" id="4.2.99.18"/>
    </reaction>
</comment>
<sequence length="354" mass="39137">MSSSGSSPRKFPHTEGNLNSDLISFLMELAEYENIVGRNVFKSNAYKTAASVLASHPKRIASGEEAAKLKGIGKKIALKIDEFLATGKLEKLEKIRGDETSTALKELARVSGVGPTKARQLYDEGITTIEQLRGNPEKLTHHQRIGLKYLEEFEQSIPRAEIEALEGALRRSLSALPEPITLTICGSYRRGKETSGDIDVLLCVKSSLDGNATSTEDPKTAKEKHGKKFEDKNLLSRIVNLLEQDKIVTDTLSLGDTKFMGVCRLSDDTPHRRLDIRLLSPDQFHCGVLYFTGSGLFNKEMRSVALSAGFTLNEYSIRPVGSTGVAGEPLPVTCERDIFDYIGMDYKEPHERNM</sequence>
<evidence type="ECO:0000256" key="17">
    <source>
        <dbReference type="ARBA" id="ARBA00023204"/>
    </source>
</evidence>
<dbReference type="InterPro" id="IPR018944">
    <property type="entry name" value="DNA_pol_lambd_fingers_domain"/>
</dbReference>
<dbReference type="AlphaFoldDB" id="A0A8B7P7V2"/>
<dbReference type="InterPro" id="IPR022312">
    <property type="entry name" value="DNA_pol_X"/>
</dbReference>
<organism evidence="28 29">
    <name type="scientific">Hyalella azteca</name>
    <name type="common">Amphipod</name>
    <dbReference type="NCBI Taxonomy" id="294128"/>
    <lineage>
        <taxon>Eukaryota</taxon>
        <taxon>Metazoa</taxon>
        <taxon>Ecdysozoa</taxon>
        <taxon>Arthropoda</taxon>
        <taxon>Crustacea</taxon>
        <taxon>Multicrustacea</taxon>
        <taxon>Malacostraca</taxon>
        <taxon>Eumalacostraca</taxon>
        <taxon>Peracarida</taxon>
        <taxon>Amphipoda</taxon>
        <taxon>Senticaudata</taxon>
        <taxon>Talitrida</taxon>
        <taxon>Talitroidea</taxon>
        <taxon>Hyalellidae</taxon>
        <taxon>Hyalella</taxon>
    </lineage>
</organism>
<dbReference type="SUPFAM" id="SSF47802">
    <property type="entry name" value="DNA polymerase beta, N-terminal domain-like"/>
    <property type="match status" value="1"/>
</dbReference>
<feature type="domain" description="DNA-directed DNA polymerase X" evidence="27">
    <location>
        <begin position="17"/>
        <end position="353"/>
    </location>
</feature>
<dbReference type="OMA" id="ERDVFDW"/>
<gene>
    <name evidence="29" type="primary">LOC108677518</name>
</gene>
<comment type="function">
    <text evidence="22">Repair polymerase that plays a key role in base-excision repair. During this process, the damaged base is excised by specific DNA glycosylases, the DNA backbone is nicked at the abasic site by an apurinic/apyrimidic (AP) endonuclease, and POLB removes 5'-deoxyribose-phosphate from the preincised AP site acting as a 5'-deoxyribose-phosphate lyase (5'-dRP lyase); through its DNA polymerase activity, it adds one nucleotide to the 3' end of the arising single-nucleotide gap. Conducts 'gap-filling' DNA synthesis in a stepwise distributive fashion rather than in a processive fashion as for other DNA polymerases. It is also able to cleave sugar-phosphate bonds 3' to an intact AP site, acting as an AP lyase.</text>
</comment>
<dbReference type="PRINTS" id="PR00869">
    <property type="entry name" value="DNAPOLX"/>
</dbReference>
<dbReference type="InterPro" id="IPR002008">
    <property type="entry name" value="DNA_pol_X_beta-like"/>
</dbReference>
<dbReference type="PRINTS" id="PR00870">
    <property type="entry name" value="DNAPOLXBETA"/>
</dbReference>
<keyword evidence="5" id="KW-0963">Cytoplasm</keyword>
<comment type="similarity">
    <text evidence="25">Belongs to the DNA polymerase type-X family.</text>
</comment>
<dbReference type="FunFam" id="3.30.210.10:FF:000002">
    <property type="entry name" value="DNA polymerase"/>
    <property type="match status" value="1"/>
</dbReference>
<dbReference type="GO" id="GO:0006303">
    <property type="term" value="P:double-strand break repair via nonhomologous end joining"/>
    <property type="evidence" value="ECO:0007669"/>
    <property type="project" value="TreeGrafter"/>
</dbReference>
<keyword evidence="11 25" id="KW-0227">DNA damage</keyword>
<dbReference type="GO" id="GO:0003677">
    <property type="term" value="F:DNA binding"/>
    <property type="evidence" value="ECO:0007669"/>
    <property type="project" value="UniProtKB-UniRule"/>
</dbReference>
<dbReference type="Pfam" id="PF10391">
    <property type="entry name" value="DNA_pol_lambd_f"/>
    <property type="match status" value="1"/>
</dbReference>
<comment type="catalytic activity">
    <reaction evidence="23 25">
        <text>DNA(n) + a 2'-deoxyribonucleoside 5'-triphosphate = DNA(n+1) + diphosphate</text>
        <dbReference type="Rhea" id="RHEA:22508"/>
        <dbReference type="Rhea" id="RHEA-COMP:17339"/>
        <dbReference type="Rhea" id="RHEA-COMP:17340"/>
        <dbReference type="ChEBI" id="CHEBI:33019"/>
        <dbReference type="ChEBI" id="CHEBI:61560"/>
        <dbReference type="ChEBI" id="CHEBI:173112"/>
        <dbReference type="EC" id="2.7.7.7"/>
    </reaction>
</comment>
<evidence type="ECO:0000313" key="29">
    <source>
        <dbReference type="RefSeq" id="XP_018021231.2"/>
    </source>
</evidence>
<keyword evidence="9" id="KW-0235">DNA replication</keyword>
<evidence type="ECO:0000256" key="19">
    <source>
        <dbReference type="ARBA" id="ARBA00023242"/>
    </source>
</evidence>
<dbReference type="Pfam" id="PF14716">
    <property type="entry name" value="HHH_8"/>
    <property type="match status" value="1"/>
</dbReference>
<dbReference type="Gene3D" id="3.30.460.10">
    <property type="entry name" value="Beta Polymerase, domain 2"/>
    <property type="match status" value="1"/>
</dbReference>
<evidence type="ECO:0000256" key="12">
    <source>
        <dbReference type="ARBA" id="ARBA00022842"/>
    </source>
</evidence>
<evidence type="ECO:0000256" key="5">
    <source>
        <dbReference type="ARBA" id="ARBA00022490"/>
    </source>
</evidence>
<keyword evidence="12" id="KW-0460">Magnesium</keyword>
<evidence type="ECO:0000256" key="24">
    <source>
        <dbReference type="PIRSR" id="PIRSR622312-50"/>
    </source>
</evidence>
<dbReference type="GO" id="GO:0003887">
    <property type="term" value="F:DNA-directed DNA polymerase activity"/>
    <property type="evidence" value="ECO:0007669"/>
    <property type="project" value="UniProtKB-UniRule"/>
</dbReference>
<keyword evidence="28" id="KW-1185">Reference proteome</keyword>
<evidence type="ECO:0000256" key="10">
    <source>
        <dbReference type="ARBA" id="ARBA00022723"/>
    </source>
</evidence>
<evidence type="ECO:0000256" key="2">
    <source>
        <dbReference type="ARBA" id="ARBA00004123"/>
    </source>
</evidence>
<evidence type="ECO:0000256" key="7">
    <source>
        <dbReference type="ARBA" id="ARBA00022679"/>
    </source>
</evidence>
<dbReference type="GO" id="GO:0005737">
    <property type="term" value="C:cytoplasm"/>
    <property type="evidence" value="ECO:0007669"/>
    <property type="project" value="UniProtKB-SubCell"/>
</dbReference>
<dbReference type="InterPro" id="IPR002054">
    <property type="entry name" value="DNA-dir_DNA_pol_X"/>
</dbReference>
<keyword evidence="6" id="KW-0237">DNA synthesis</keyword>
<dbReference type="GeneID" id="108677518"/>
<dbReference type="Gene3D" id="1.10.150.20">
    <property type="entry name" value="5' to 3' exonuclease, C-terminal subdomain"/>
    <property type="match status" value="1"/>
</dbReference>
<comment type="catalytic activity">
    <reaction evidence="21">
        <text>a 5'-end 2'-deoxyribose-2'-deoxyribonucleotide-DNA = (2E,4S)-4-hydroxypenten-2-al-5-phosphate + a 5'-end 5'-phospho-2'-deoxyribonucleoside-DNA + H(+)</text>
        <dbReference type="Rhea" id="RHEA:76255"/>
        <dbReference type="Rhea" id="RHEA-COMP:13180"/>
        <dbReference type="Rhea" id="RHEA-COMP:18657"/>
        <dbReference type="ChEBI" id="CHEBI:15378"/>
        <dbReference type="ChEBI" id="CHEBI:136412"/>
        <dbReference type="ChEBI" id="CHEBI:195194"/>
        <dbReference type="ChEBI" id="CHEBI:195195"/>
    </reaction>
</comment>
<evidence type="ECO:0000256" key="1">
    <source>
        <dbReference type="ARBA" id="ARBA00001946"/>
    </source>
</evidence>
<comment type="cofactor">
    <cofactor evidence="1">
        <name>Mg(2+)</name>
        <dbReference type="ChEBI" id="CHEBI:18420"/>
    </cofactor>
</comment>
<dbReference type="SUPFAM" id="SSF81301">
    <property type="entry name" value="Nucleotidyltransferase"/>
    <property type="match status" value="1"/>
</dbReference>
<evidence type="ECO:0000256" key="18">
    <source>
        <dbReference type="ARBA" id="ARBA00023239"/>
    </source>
</evidence>
<dbReference type="GO" id="GO:0140078">
    <property type="term" value="F:class I DNA-(apurinic or apyrimidinic site) endonuclease activity"/>
    <property type="evidence" value="ECO:0007669"/>
    <property type="project" value="UniProtKB-EC"/>
</dbReference>
<dbReference type="SUPFAM" id="SSF81585">
    <property type="entry name" value="PsbU/PolX domain-like"/>
    <property type="match status" value="1"/>
</dbReference>
<dbReference type="SMART" id="SM00278">
    <property type="entry name" value="HhH1"/>
    <property type="match status" value="2"/>
</dbReference>
<dbReference type="SMART" id="SM00483">
    <property type="entry name" value="POLXc"/>
    <property type="match status" value="1"/>
</dbReference>
<evidence type="ECO:0000313" key="28">
    <source>
        <dbReference type="Proteomes" id="UP000694843"/>
    </source>
</evidence>
<dbReference type="OrthoDB" id="205514at2759"/>
<keyword evidence="14 25" id="KW-0239">DNA-directed DNA polymerase</keyword>
<protein>
    <recommendedName>
        <fullName evidence="25">DNA polymerase</fullName>
        <ecNumber evidence="25">2.7.7.7</ecNumber>
    </recommendedName>
</protein>
<reference evidence="29" key="1">
    <citation type="submission" date="2025-08" db="UniProtKB">
        <authorList>
            <consortium name="RefSeq"/>
        </authorList>
    </citation>
    <scope>IDENTIFICATION</scope>
    <source>
        <tissue evidence="29">Whole organism</tissue>
    </source>
</reference>
<dbReference type="RefSeq" id="XP_018021231.2">
    <property type="nucleotide sequence ID" value="XM_018165742.2"/>
</dbReference>
<evidence type="ECO:0000256" key="9">
    <source>
        <dbReference type="ARBA" id="ARBA00022705"/>
    </source>
</evidence>
<evidence type="ECO:0000256" key="20">
    <source>
        <dbReference type="ARBA" id="ARBA00044632"/>
    </source>
</evidence>
<dbReference type="PANTHER" id="PTHR11276:SF42">
    <property type="entry name" value="DNA POLYMERASE BETA"/>
    <property type="match status" value="1"/>
</dbReference>
<dbReference type="PANTHER" id="PTHR11276">
    <property type="entry name" value="DNA POLYMERASE TYPE-X FAMILY MEMBER"/>
    <property type="match status" value="1"/>
</dbReference>
<feature type="domain" description="Helix-hairpin-helix DNA-binding motif class 1" evidence="26">
    <location>
        <begin position="105"/>
        <end position="124"/>
    </location>
</feature>
<dbReference type="InterPro" id="IPR003583">
    <property type="entry name" value="Hlx-hairpin-Hlx_DNA-bd_motif"/>
</dbReference>
<keyword evidence="4" id="KW-0488">Methylation</keyword>
<dbReference type="Pfam" id="PF14792">
    <property type="entry name" value="DNA_pol_B_palm"/>
    <property type="match status" value="1"/>
</dbReference>